<gene>
    <name evidence="9" type="ORF">EVOR1521_LOCUS7327</name>
</gene>
<dbReference type="AlphaFoldDB" id="A0AA36I110"/>
<dbReference type="SUPFAM" id="SSF47203">
    <property type="entry name" value="Acyl-CoA dehydrogenase C-terminal domain-like"/>
    <property type="match status" value="2"/>
</dbReference>
<evidence type="ECO:0000256" key="2">
    <source>
        <dbReference type="ARBA" id="ARBA00009347"/>
    </source>
</evidence>
<dbReference type="PANTHER" id="PTHR48083">
    <property type="entry name" value="MEDIUM-CHAIN SPECIFIC ACYL-COA DEHYDROGENASE, MITOCHONDRIAL-RELATED"/>
    <property type="match status" value="1"/>
</dbReference>
<feature type="domain" description="Acyl-CoA dehydrogenase/oxidase N-terminal" evidence="8">
    <location>
        <begin position="37"/>
        <end position="158"/>
    </location>
</feature>
<evidence type="ECO:0000313" key="10">
    <source>
        <dbReference type="Proteomes" id="UP001178507"/>
    </source>
</evidence>
<comment type="cofactor">
    <cofactor evidence="1">
        <name>FAD</name>
        <dbReference type="ChEBI" id="CHEBI:57692"/>
    </cofactor>
</comment>
<keyword evidence="5" id="KW-0560">Oxidoreductase</keyword>
<keyword evidence="10" id="KW-1185">Reference proteome</keyword>
<evidence type="ECO:0000256" key="4">
    <source>
        <dbReference type="ARBA" id="ARBA00022827"/>
    </source>
</evidence>
<feature type="domain" description="Acyl-CoA oxidase/dehydrogenase middle" evidence="7">
    <location>
        <begin position="560"/>
        <end position="653"/>
    </location>
</feature>
<evidence type="ECO:0000259" key="6">
    <source>
        <dbReference type="Pfam" id="PF00441"/>
    </source>
</evidence>
<name>A0AA36I110_9DINO</name>
<protein>
    <recommendedName>
        <fullName evidence="11">Acyl-CoA dehydrogenase</fullName>
    </recommendedName>
</protein>
<evidence type="ECO:0000256" key="1">
    <source>
        <dbReference type="ARBA" id="ARBA00001974"/>
    </source>
</evidence>
<evidence type="ECO:0000256" key="5">
    <source>
        <dbReference type="ARBA" id="ARBA00023002"/>
    </source>
</evidence>
<dbReference type="FunFam" id="2.40.110.10:FF:000002">
    <property type="entry name" value="Acyl-CoA dehydrogenase fadE12"/>
    <property type="match status" value="2"/>
</dbReference>
<dbReference type="EMBL" id="CAUJNA010000582">
    <property type="protein sequence ID" value="CAJ1378949.1"/>
    <property type="molecule type" value="Genomic_DNA"/>
</dbReference>
<evidence type="ECO:0008006" key="11">
    <source>
        <dbReference type="Google" id="ProtNLM"/>
    </source>
</evidence>
<feature type="domain" description="Acyl-CoA dehydrogenase/oxidase C-terminal" evidence="6">
    <location>
        <begin position="267"/>
        <end position="421"/>
    </location>
</feature>
<proteinExistence type="inferred from homology"/>
<feature type="domain" description="Acyl-CoA oxidase/dehydrogenase middle" evidence="7">
    <location>
        <begin position="162"/>
        <end position="255"/>
    </location>
</feature>
<dbReference type="InterPro" id="IPR036250">
    <property type="entry name" value="AcylCo_DH-like_C"/>
</dbReference>
<accession>A0AA36I110</accession>
<dbReference type="InterPro" id="IPR009100">
    <property type="entry name" value="AcylCoA_DH/oxidase_NM_dom_sf"/>
</dbReference>
<dbReference type="Proteomes" id="UP001178507">
    <property type="component" value="Unassembled WGS sequence"/>
</dbReference>
<dbReference type="Pfam" id="PF02771">
    <property type="entry name" value="Acyl-CoA_dh_N"/>
    <property type="match status" value="2"/>
</dbReference>
<dbReference type="InterPro" id="IPR006091">
    <property type="entry name" value="Acyl-CoA_Oxase/DH_mid-dom"/>
</dbReference>
<feature type="domain" description="Acyl-CoA dehydrogenase/oxidase N-terminal" evidence="8">
    <location>
        <begin position="451"/>
        <end position="556"/>
    </location>
</feature>
<evidence type="ECO:0000313" key="9">
    <source>
        <dbReference type="EMBL" id="CAJ1378949.1"/>
    </source>
</evidence>
<dbReference type="SUPFAM" id="SSF56645">
    <property type="entry name" value="Acyl-CoA dehydrogenase NM domain-like"/>
    <property type="match status" value="2"/>
</dbReference>
<dbReference type="InterPro" id="IPR013786">
    <property type="entry name" value="AcylCoA_DH/ox_N"/>
</dbReference>
<dbReference type="GO" id="GO:0050660">
    <property type="term" value="F:flavin adenine dinucleotide binding"/>
    <property type="evidence" value="ECO:0007669"/>
    <property type="project" value="InterPro"/>
</dbReference>
<dbReference type="Gene3D" id="1.20.140.10">
    <property type="entry name" value="Butyryl-CoA Dehydrogenase, subunit A, domain 3"/>
    <property type="match status" value="1"/>
</dbReference>
<dbReference type="PANTHER" id="PTHR48083:SF28">
    <property type="entry name" value="ACYL-COA DEHYDROGENASE FAMILY PROTEIN (AFU_ORTHOLOGUE AFUA_6G10880)-RELATED"/>
    <property type="match status" value="1"/>
</dbReference>
<sequence length="821" mass="91801">MVSPAMLKGMNTEIYGEGHPFGDPSWYQAYNTPYYNDSHKKFRKIMREYVDEHIMSNVHDWDEKGVIPKEMYLEAGKQGTLGLCIGRPWPEKYFGPSPWGFEPDYFHELIMYDEMSRTGSVGFQWGIAGGTTIGLPPVYHHGSEELKQRVMPACVKGEKVCCLAITEPTAGSDVANLKCTAKLEGDHYILNGEKKWITNGIFADYFTVACRTGKPGVGGISLLLVEKGMPGLETRKMKCSGAWSSGTTYITFDDVKVPKGNLLGKEGKGFQYMMQNFNHERFAFCAMSTRFARVCLEESLKFAGKRKTFGKTLIQHPVIRFKVAEMARQVEATHNWLEWITYQLNTMPKLEAMLKLGGHTALCKVQCTKVMEYCAREAAQIFGGLSYSRGGQGEKVERLNREVRAMAIPGGSEEIMLDLGVKQSTKLAQMAKMFAEAAPQPQAYNTPYYNDSHKKFRKIMREYVDEHIMSNVHDWDEKGVIPKEMYLEAGKQGTLGLCIGRPWPEKYFGPSPWGFEPDYFHELIMYDAAPLGLPPVYHHGSEELKQRVMPACVKGEKVCCLAITEPTAGSDVANLKCTAKLEGDHYILNGEKKWITNGIFADYFTVACRTGKPGVGGISLLLVEKGMPGLETRKMKCSGAWSSGTTYITFDDVKVPKGNLLGKEGKGFQYMMQNFNHERFAFCACGCATHNWLEWITYQLNTMPKLEAMLKLGGHTALCKVQGKGDWWLRVELCCVLGVGVRSVEVMEYCAREAAQIFGGLSYSRGGQGEKVERLNREVRAMAIPGSEEIMLDLGVKQSTKLAQMAKMFAEAAPQPQAAKL</sequence>
<dbReference type="InterPro" id="IPR009075">
    <property type="entry name" value="AcylCo_DH/oxidase_C"/>
</dbReference>
<keyword evidence="3" id="KW-0285">Flavoprotein</keyword>
<dbReference type="GO" id="GO:0005737">
    <property type="term" value="C:cytoplasm"/>
    <property type="evidence" value="ECO:0007669"/>
    <property type="project" value="TreeGrafter"/>
</dbReference>
<dbReference type="GO" id="GO:0033539">
    <property type="term" value="P:fatty acid beta-oxidation using acyl-CoA dehydrogenase"/>
    <property type="evidence" value="ECO:0007669"/>
    <property type="project" value="TreeGrafter"/>
</dbReference>
<evidence type="ECO:0000256" key="3">
    <source>
        <dbReference type="ARBA" id="ARBA00022630"/>
    </source>
</evidence>
<comment type="similarity">
    <text evidence="2">Belongs to the acyl-CoA dehydrogenase family.</text>
</comment>
<dbReference type="Gene3D" id="1.10.540.10">
    <property type="entry name" value="Acyl-CoA dehydrogenase/oxidase, N-terminal domain"/>
    <property type="match status" value="2"/>
</dbReference>
<dbReference type="InterPro" id="IPR046373">
    <property type="entry name" value="Acyl-CoA_Oxase/DH_mid-dom_sf"/>
</dbReference>
<dbReference type="GO" id="GO:0003995">
    <property type="term" value="F:acyl-CoA dehydrogenase activity"/>
    <property type="evidence" value="ECO:0007669"/>
    <property type="project" value="TreeGrafter"/>
</dbReference>
<reference evidence="9" key="1">
    <citation type="submission" date="2023-08" db="EMBL/GenBank/DDBJ databases">
        <authorList>
            <person name="Chen Y."/>
            <person name="Shah S."/>
            <person name="Dougan E. K."/>
            <person name="Thang M."/>
            <person name="Chan C."/>
        </authorList>
    </citation>
    <scope>NUCLEOTIDE SEQUENCE</scope>
</reference>
<feature type="domain" description="Acyl-CoA dehydrogenase/oxidase C-terminal" evidence="6">
    <location>
        <begin position="743"/>
        <end position="795"/>
    </location>
</feature>
<evidence type="ECO:0000259" key="8">
    <source>
        <dbReference type="Pfam" id="PF02771"/>
    </source>
</evidence>
<comment type="caution">
    <text evidence="9">The sequence shown here is derived from an EMBL/GenBank/DDBJ whole genome shotgun (WGS) entry which is preliminary data.</text>
</comment>
<dbReference type="InterPro" id="IPR037069">
    <property type="entry name" value="AcylCoA_DH/ox_N_sf"/>
</dbReference>
<dbReference type="InterPro" id="IPR050741">
    <property type="entry name" value="Acyl-CoA_dehydrogenase"/>
</dbReference>
<dbReference type="Pfam" id="PF02770">
    <property type="entry name" value="Acyl-CoA_dh_M"/>
    <property type="match status" value="2"/>
</dbReference>
<keyword evidence="4" id="KW-0274">FAD</keyword>
<dbReference type="Pfam" id="PF00441">
    <property type="entry name" value="Acyl-CoA_dh_1"/>
    <property type="match status" value="2"/>
</dbReference>
<organism evidence="9 10">
    <name type="scientific">Effrenium voratum</name>
    <dbReference type="NCBI Taxonomy" id="2562239"/>
    <lineage>
        <taxon>Eukaryota</taxon>
        <taxon>Sar</taxon>
        <taxon>Alveolata</taxon>
        <taxon>Dinophyceae</taxon>
        <taxon>Suessiales</taxon>
        <taxon>Symbiodiniaceae</taxon>
        <taxon>Effrenium</taxon>
    </lineage>
</organism>
<dbReference type="Gene3D" id="2.40.110.10">
    <property type="entry name" value="Butyryl-CoA Dehydrogenase, subunit A, domain 2"/>
    <property type="match status" value="2"/>
</dbReference>
<evidence type="ECO:0000259" key="7">
    <source>
        <dbReference type="Pfam" id="PF02770"/>
    </source>
</evidence>